<comment type="caution">
    <text evidence="1">The sequence shown here is derived from an EMBL/GenBank/DDBJ whole genome shotgun (WGS) entry which is preliminary data.</text>
</comment>
<accession>A0A370U0D9</accession>
<dbReference type="RefSeq" id="XP_031873879.1">
    <property type="nucleotide sequence ID" value="XM_032009825.1"/>
</dbReference>
<organism evidence="1 2">
    <name type="scientific">Venustampulla echinocandica</name>
    <dbReference type="NCBI Taxonomy" id="2656787"/>
    <lineage>
        <taxon>Eukaryota</taxon>
        <taxon>Fungi</taxon>
        <taxon>Dikarya</taxon>
        <taxon>Ascomycota</taxon>
        <taxon>Pezizomycotina</taxon>
        <taxon>Leotiomycetes</taxon>
        <taxon>Helotiales</taxon>
        <taxon>Pleuroascaceae</taxon>
        <taxon>Venustampulla</taxon>
    </lineage>
</organism>
<keyword evidence="2" id="KW-1185">Reference proteome</keyword>
<dbReference type="Proteomes" id="UP000254866">
    <property type="component" value="Unassembled WGS sequence"/>
</dbReference>
<name>A0A370U0D9_9HELO</name>
<reference evidence="1 2" key="1">
    <citation type="journal article" date="2018" name="IMA Fungus">
        <title>IMA Genome-F 9: Draft genome sequence of Annulohypoxylon stygium, Aspergillus mulundensis, Berkeleyomyces basicola (syn. Thielaviopsis basicola), Ceratocystis smalleyi, two Cercospora beticola strains, Coleophoma cylindrospora, Fusarium fracticaudum, Phialophora cf. hyalina, and Morchella septimelata.</title>
        <authorList>
            <person name="Wingfield B.D."/>
            <person name="Bills G.F."/>
            <person name="Dong Y."/>
            <person name="Huang W."/>
            <person name="Nel W.J."/>
            <person name="Swalarsk-Parry B.S."/>
            <person name="Vaghefi N."/>
            <person name="Wilken P.M."/>
            <person name="An Z."/>
            <person name="de Beer Z.W."/>
            <person name="De Vos L."/>
            <person name="Chen L."/>
            <person name="Duong T.A."/>
            <person name="Gao Y."/>
            <person name="Hammerbacher A."/>
            <person name="Kikkert J.R."/>
            <person name="Li Y."/>
            <person name="Li H."/>
            <person name="Li K."/>
            <person name="Li Q."/>
            <person name="Liu X."/>
            <person name="Ma X."/>
            <person name="Naidoo K."/>
            <person name="Pethybridge S.J."/>
            <person name="Sun J."/>
            <person name="Steenkamp E.T."/>
            <person name="van der Nest M.A."/>
            <person name="van Wyk S."/>
            <person name="Wingfield M.J."/>
            <person name="Xiong C."/>
            <person name="Yue Q."/>
            <person name="Zhang X."/>
        </authorList>
    </citation>
    <scope>NUCLEOTIDE SEQUENCE [LARGE SCALE GENOMIC DNA]</scope>
    <source>
        <strain evidence="1 2">BP 5553</strain>
    </source>
</reference>
<evidence type="ECO:0000313" key="2">
    <source>
        <dbReference type="Proteomes" id="UP000254866"/>
    </source>
</evidence>
<dbReference type="EMBL" id="NPIC01000001">
    <property type="protein sequence ID" value="RDL41223.1"/>
    <property type="molecule type" value="Genomic_DNA"/>
</dbReference>
<proteinExistence type="predicted"/>
<dbReference type="GeneID" id="43594051"/>
<sequence>MRGRGATEATRTAALVVEGATSTCEPSLTGAASPVVRGDICREAGARRCFLAFAGVSPSPHCITFPGREQHQGRAE</sequence>
<dbReference type="AlphaFoldDB" id="A0A370U0D9"/>
<evidence type="ECO:0000313" key="1">
    <source>
        <dbReference type="EMBL" id="RDL41223.1"/>
    </source>
</evidence>
<gene>
    <name evidence="1" type="ORF">BP5553_01202</name>
</gene>
<protein>
    <submittedName>
        <fullName evidence="1">Uncharacterized protein</fullName>
    </submittedName>
</protein>